<dbReference type="AlphaFoldDB" id="E1QLD8"/>
<dbReference type="STRING" id="644282.Deba_3020"/>
<protein>
    <recommendedName>
        <fullName evidence="3">Type II secretion system protein GspG C-terminal domain-containing protein</fullName>
    </recommendedName>
</protein>
<sequence length="154" mass="17190">MKRWEFWAVGAVVALLLLLALLGRGRHDKNAVVDFVSTAQDIQLALDRFAAEHGGYPPDAANFGRPIGLNTRYIRWKPEWLIDYEVGPNQAGGFYACLEYCGPAATARYEGLCAEPEYRRDFADGQPIPGRRNRIWVISEDARILPPPPPPPGQ</sequence>
<evidence type="ECO:0000313" key="1">
    <source>
        <dbReference type="EMBL" id="ADK86373.1"/>
    </source>
</evidence>
<reference evidence="1 2" key="1">
    <citation type="journal article" date="2010" name="Stand. Genomic Sci.">
        <title>Complete genome sequence of Desulfarculus baarsii type strain (2st14).</title>
        <authorList>
            <person name="Sun H."/>
            <person name="Spring S."/>
            <person name="Lapidus A."/>
            <person name="Davenport K."/>
            <person name="Del Rio T.G."/>
            <person name="Tice H."/>
            <person name="Nolan M."/>
            <person name="Copeland A."/>
            <person name="Cheng J.F."/>
            <person name="Lucas S."/>
            <person name="Tapia R."/>
            <person name="Goodwin L."/>
            <person name="Pitluck S."/>
            <person name="Ivanova N."/>
            <person name="Pagani I."/>
            <person name="Mavromatis K."/>
            <person name="Ovchinnikova G."/>
            <person name="Pati A."/>
            <person name="Chen A."/>
            <person name="Palaniappan K."/>
            <person name="Hauser L."/>
            <person name="Chang Y.J."/>
            <person name="Jeffries C.D."/>
            <person name="Detter J.C."/>
            <person name="Han C."/>
            <person name="Rohde M."/>
            <person name="Brambilla E."/>
            <person name="Goker M."/>
            <person name="Woyke T."/>
            <person name="Bristow J."/>
            <person name="Eisen J.A."/>
            <person name="Markowitz V."/>
            <person name="Hugenholtz P."/>
            <person name="Kyrpides N.C."/>
            <person name="Klenk H.P."/>
            <person name="Land M."/>
        </authorList>
    </citation>
    <scope>NUCLEOTIDE SEQUENCE [LARGE SCALE GENOMIC DNA]</scope>
    <source>
        <strain evidence="2">ATCC 33931 / DSM 2075 / LMG 7858 / VKM B-1802 / 2st14</strain>
    </source>
</reference>
<dbReference type="HOGENOM" id="CLU_1701410_0_0_7"/>
<accession>E1QLD8</accession>
<evidence type="ECO:0000313" key="2">
    <source>
        <dbReference type="Proteomes" id="UP000009047"/>
    </source>
</evidence>
<keyword evidence="2" id="KW-1185">Reference proteome</keyword>
<evidence type="ECO:0008006" key="3">
    <source>
        <dbReference type="Google" id="ProtNLM"/>
    </source>
</evidence>
<dbReference type="KEGG" id="dbr:Deba_3020"/>
<name>E1QLD8_DESB2</name>
<dbReference type="Proteomes" id="UP000009047">
    <property type="component" value="Chromosome"/>
</dbReference>
<proteinExistence type="predicted"/>
<organism evidence="1 2">
    <name type="scientific">Desulfarculus baarsii (strain ATCC 33931 / DSM 2075 / LMG 7858 / VKM B-1802 / 2st14)</name>
    <dbReference type="NCBI Taxonomy" id="644282"/>
    <lineage>
        <taxon>Bacteria</taxon>
        <taxon>Pseudomonadati</taxon>
        <taxon>Thermodesulfobacteriota</taxon>
        <taxon>Desulfarculia</taxon>
        <taxon>Desulfarculales</taxon>
        <taxon>Desulfarculaceae</taxon>
        <taxon>Desulfarculus</taxon>
    </lineage>
</organism>
<gene>
    <name evidence="1" type="ordered locus">Deba_3020</name>
</gene>
<dbReference type="EMBL" id="CP002085">
    <property type="protein sequence ID" value="ADK86373.1"/>
    <property type="molecule type" value="Genomic_DNA"/>
</dbReference>